<feature type="domain" description="RNase H type-1" evidence="1">
    <location>
        <begin position="131"/>
        <end position="205"/>
    </location>
</feature>
<sequence length="249" mass="27512">MSNPDNLLSSVLRARYFPNRQVLIATSGRNPLYAWKSILAAQQVVRGGFCWQIGSGHEVRVWEDPWFPRPFSFRILSPLCGNALNMRVSDLIDPNTKELNSSLVQSLFWPEEVASILVVPLSAIGGDFFVWHHTANEVGVGVVARDSAGPCLWWKFVRKKGSLEPELVEAFEARDAVLLARSLGWRRIILEGDCANLYTRLSSSQLDCSALGLAKKIAHCLARNVGSSVIEGPCFPSVLSAMLLTDSDQ</sequence>
<dbReference type="GO" id="GO:0004523">
    <property type="term" value="F:RNA-DNA hybrid ribonuclease activity"/>
    <property type="evidence" value="ECO:0007669"/>
    <property type="project" value="InterPro"/>
</dbReference>
<dbReference type="InterPro" id="IPR002156">
    <property type="entry name" value="RNaseH_domain"/>
</dbReference>
<gene>
    <name evidence="2" type="ORF">Scaly_0693100</name>
</gene>
<evidence type="ECO:0000313" key="2">
    <source>
        <dbReference type="EMBL" id="KAL0375755.1"/>
    </source>
</evidence>
<comment type="caution">
    <text evidence="2">The sequence shown here is derived from an EMBL/GenBank/DDBJ whole genome shotgun (WGS) entry which is preliminary data.</text>
</comment>
<protein>
    <recommendedName>
        <fullName evidence="1">RNase H type-1 domain-containing protein</fullName>
    </recommendedName>
</protein>
<proteinExistence type="predicted"/>
<organism evidence="2">
    <name type="scientific">Sesamum calycinum</name>
    <dbReference type="NCBI Taxonomy" id="2727403"/>
    <lineage>
        <taxon>Eukaryota</taxon>
        <taxon>Viridiplantae</taxon>
        <taxon>Streptophyta</taxon>
        <taxon>Embryophyta</taxon>
        <taxon>Tracheophyta</taxon>
        <taxon>Spermatophyta</taxon>
        <taxon>Magnoliopsida</taxon>
        <taxon>eudicotyledons</taxon>
        <taxon>Gunneridae</taxon>
        <taxon>Pentapetalae</taxon>
        <taxon>asterids</taxon>
        <taxon>lamiids</taxon>
        <taxon>Lamiales</taxon>
        <taxon>Pedaliaceae</taxon>
        <taxon>Sesamum</taxon>
    </lineage>
</organism>
<reference evidence="2" key="2">
    <citation type="journal article" date="2024" name="Plant">
        <title>Genomic evolution and insights into agronomic trait innovations of Sesamum species.</title>
        <authorList>
            <person name="Miao H."/>
            <person name="Wang L."/>
            <person name="Qu L."/>
            <person name="Liu H."/>
            <person name="Sun Y."/>
            <person name="Le M."/>
            <person name="Wang Q."/>
            <person name="Wei S."/>
            <person name="Zheng Y."/>
            <person name="Lin W."/>
            <person name="Duan Y."/>
            <person name="Cao H."/>
            <person name="Xiong S."/>
            <person name="Wang X."/>
            <person name="Wei L."/>
            <person name="Li C."/>
            <person name="Ma Q."/>
            <person name="Ju M."/>
            <person name="Zhao R."/>
            <person name="Li G."/>
            <person name="Mu C."/>
            <person name="Tian Q."/>
            <person name="Mei H."/>
            <person name="Zhang T."/>
            <person name="Gao T."/>
            <person name="Zhang H."/>
        </authorList>
    </citation>
    <scope>NUCLEOTIDE SEQUENCE</scope>
    <source>
        <strain evidence="2">KEN8</strain>
    </source>
</reference>
<dbReference type="AlphaFoldDB" id="A0AAW2R6M3"/>
<dbReference type="Pfam" id="PF13456">
    <property type="entry name" value="RVT_3"/>
    <property type="match status" value="1"/>
</dbReference>
<dbReference type="GO" id="GO:0003676">
    <property type="term" value="F:nucleic acid binding"/>
    <property type="evidence" value="ECO:0007669"/>
    <property type="project" value="InterPro"/>
</dbReference>
<accession>A0AAW2R6M3</accession>
<evidence type="ECO:0000259" key="1">
    <source>
        <dbReference type="Pfam" id="PF13456"/>
    </source>
</evidence>
<reference evidence="2" key="1">
    <citation type="submission" date="2020-06" db="EMBL/GenBank/DDBJ databases">
        <authorList>
            <person name="Li T."/>
            <person name="Hu X."/>
            <person name="Zhang T."/>
            <person name="Song X."/>
            <person name="Zhang H."/>
            <person name="Dai N."/>
            <person name="Sheng W."/>
            <person name="Hou X."/>
            <person name="Wei L."/>
        </authorList>
    </citation>
    <scope>NUCLEOTIDE SEQUENCE</scope>
    <source>
        <strain evidence="2">KEN8</strain>
        <tissue evidence="2">Leaf</tissue>
    </source>
</reference>
<dbReference type="EMBL" id="JACGWM010000004">
    <property type="protein sequence ID" value="KAL0375755.1"/>
    <property type="molecule type" value="Genomic_DNA"/>
</dbReference>
<name>A0AAW2R6M3_9LAMI</name>